<dbReference type="CDD" id="cd09272">
    <property type="entry name" value="RNase_HI_RT_Ty1"/>
    <property type="match status" value="1"/>
</dbReference>
<keyword evidence="2" id="KW-1185">Reference proteome</keyword>
<protein>
    <recommendedName>
        <fullName evidence="3">Copia protein</fullName>
    </recommendedName>
</protein>
<name>A0AAF0TL96_SOLVR</name>
<accession>A0AAF0TL96</accession>
<dbReference type="Proteomes" id="UP001234989">
    <property type="component" value="Chromosome 3"/>
</dbReference>
<evidence type="ECO:0000313" key="2">
    <source>
        <dbReference type="Proteomes" id="UP001234989"/>
    </source>
</evidence>
<dbReference type="PANTHER" id="PTHR11439">
    <property type="entry name" value="GAG-POL-RELATED RETROTRANSPOSON"/>
    <property type="match status" value="1"/>
</dbReference>
<dbReference type="PANTHER" id="PTHR11439:SF472">
    <property type="entry name" value="REVERSE TRANSCRIPTASE TY1_COPIA-TYPE DOMAIN-CONTAINING PROTEIN"/>
    <property type="match status" value="1"/>
</dbReference>
<dbReference type="EMBL" id="CP133614">
    <property type="protein sequence ID" value="WMV19418.1"/>
    <property type="molecule type" value="Genomic_DNA"/>
</dbReference>
<dbReference type="SUPFAM" id="SSF56672">
    <property type="entry name" value="DNA/RNA polymerases"/>
    <property type="match status" value="1"/>
</dbReference>
<dbReference type="AlphaFoldDB" id="A0AAF0TL96"/>
<reference evidence="1" key="1">
    <citation type="submission" date="2023-08" db="EMBL/GenBank/DDBJ databases">
        <title>A de novo genome assembly of Solanum verrucosum Schlechtendal, a Mexican diploid species geographically isolated from the other diploid A-genome species in potato relatives.</title>
        <authorList>
            <person name="Hosaka K."/>
        </authorList>
    </citation>
    <scope>NUCLEOTIDE SEQUENCE</scope>
    <source>
        <tissue evidence="1">Young leaves</tissue>
    </source>
</reference>
<gene>
    <name evidence="1" type="ORF">MTR67_012803</name>
</gene>
<evidence type="ECO:0008006" key="3">
    <source>
        <dbReference type="Google" id="ProtNLM"/>
    </source>
</evidence>
<proteinExistence type="predicted"/>
<organism evidence="1 2">
    <name type="scientific">Solanum verrucosum</name>
    <dbReference type="NCBI Taxonomy" id="315347"/>
    <lineage>
        <taxon>Eukaryota</taxon>
        <taxon>Viridiplantae</taxon>
        <taxon>Streptophyta</taxon>
        <taxon>Embryophyta</taxon>
        <taxon>Tracheophyta</taxon>
        <taxon>Spermatophyta</taxon>
        <taxon>Magnoliopsida</taxon>
        <taxon>eudicotyledons</taxon>
        <taxon>Gunneridae</taxon>
        <taxon>Pentapetalae</taxon>
        <taxon>asterids</taxon>
        <taxon>lamiids</taxon>
        <taxon>Solanales</taxon>
        <taxon>Solanaceae</taxon>
        <taxon>Solanoideae</taxon>
        <taxon>Solaneae</taxon>
        <taxon>Solanum</taxon>
    </lineage>
</organism>
<sequence length="185" mass="20693">MHSKEGILLNQRKYALQCIADTRLSGAKPSDSDWASCPNTRRSITGYVVKLGDSLISWKSKKQHTVSRSSAEAEYRSMTAVISELIWVTSLLKELNVHITVPIKVFSDSKATIQIAGNPIFHERTKHIEIDCHFIRDKVKSCFIEPQYFCTSMQLADMFTKGLGAGQHEILLGKLGVLDVFQPPA</sequence>
<evidence type="ECO:0000313" key="1">
    <source>
        <dbReference type="EMBL" id="WMV19418.1"/>
    </source>
</evidence>
<dbReference type="InterPro" id="IPR043502">
    <property type="entry name" value="DNA/RNA_pol_sf"/>
</dbReference>